<dbReference type="WBParaSite" id="Hba_03027">
    <property type="protein sequence ID" value="Hba_03027"/>
    <property type="gene ID" value="Hba_03027"/>
</dbReference>
<name>A0A1I7WDQ7_HETBA</name>
<dbReference type="AlphaFoldDB" id="A0A1I7WDQ7"/>
<protein>
    <submittedName>
        <fullName evidence="2">DUF3124 domain-containing protein</fullName>
    </submittedName>
</protein>
<proteinExistence type="predicted"/>
<keyword evidence="1" id="KW-1185">Reference proteome</keyword>
<reference evidence="2" key="1">
    <citation type="submission" date="2016-11" db="UniProtKB">
        <authorList>
            <consortium name="WormBaseParasite"/>
        </authorList>
    </citation>
    <scope>IDENTIFICATION</scope>
</reference>
<organism evidence="1 2">
    <name type="scientific">Heterorhabditis bacteriophora</name>
    <name type="common">Entomopathogenic nematode worm</name>
    <dbReference type="NCBI Taxonomy" id="37862"/>
    <lineage>
        <taxon>Eukaryota</taxon>
        <taxon>Metazoa</taxon>
        <taxon>Ecdysozoa</taxon>
        <taxon>Nematoda</taxon>
        <taxon>Chromadorea</taxon>
        <taxon>Rhabditida</taxon>
        <taxon>Rhabditina</taxon>
        <taxon>Rhabditomorpha</taxon>
        <taxon>Strongyloidea</taxon>
        <taxon>Heterorhabditidae</taxon>
        <taxon>Heterorhabditis</taxon>
    </lineage>
</organism>
<accession>A0A1I7WDQ7</accession>
<dbReference type="Proteomes" id="UP000095283">
    <property type="component" value="Unplaced"/>
</dbReference>
<evidence type="ECO:0000313" key="1">
    <source>
        <dbReference type="Proteomes" id="UP000095283"/>
    </source>
</evidence>
<sequence length="21" mass="2449">MRTVVFSEFGNNISLSYRNTI</sequence>
<evidence type="ECO:0000313" key="2">
    <source>
        <dbReference type="WBParaSite" id="Hba_03027"/>
    </source>
</evidence>